<feature type="domain" description="Subtelomeric hrmA-associated cluster protein AFUB-079030/YDR124W-like helical bundle" evidence="2">
    <location>
        <begin position="183"/>
        <end position="329"/>
    </location>
</feature>
<comment type="caution">
    <text evidence="3">The sequence shown here is derived from an EMBL/GenBank/DDBJ whole genome shotgun (WGS) entry which is preliminary data.</text>
</comment>
<dbReference type="STRING" id="36050.A0A1B8AJT0"/>
<feature type="region of interest" description="Disordered" evidence="1">
    <location>
        <begin position="540"/>
        <end position="593"/>
    </location>
</feature>
<organism evidence="3 4">
    <name type="scientific">Fusarium poae</name>
    <dbReference type="NCBI Taxonomy" id="36050"/>
    <lineage>
        <taxon>Eukaryota</taxon>
        <taxon>Fungi</taxon>
        <taxon>Dikarya</taxon>
        <taxon>Ascomycota</taxon>
        <taxon>Pezizomycotina</taxon>
        <taxon>Sordariomycetes</taxon>
        <taxon>Hypocreomycetidae</taxon>
        <taxon>Hypocreales</taxon>
        <taxon>Nectriaceae</taxon>
        <taxon>Fusarium</taxon>
    </lineage>
</organism>
<protein>
    <recommendedName>
        <fullName evidence="2">Subtelomeric hrmA-associated cluster protein AFUB-079030/YDR124W-like helical bundle domain-containing protein</fullName>
    </recommendedName>
</protein>
<dbReference type="InterPro" id="IPR021264">
    <property type="entry name" value="AFUB_079030/YDR124W-like"/>
</dbReference>
<gene>
    <name evidence="3" type="ORF">FPOA_07189</name>
</gene>
<reference evidence="3 4" key="1">
    <citation type="submission" date="2016-06" db="EMBL/GenBank/DDBJ databases">
        <title>Living apart together: crosstalk between the core and supernumerary genomes in a fungal plant pathogen.</title>
        <authorList>
            <person name="Vanheule A."/>
            <person name="Audenaert K."/>
            <person name="Warris S."/>
            <person name="Van De Geest H."/>
            <person name="Schijlen E."/>
            <person name="Hofte M."/>
            <person name="De Saeger S."/>
            <person name="Haesaert G."/>
            <person name="Waalwijk C."/>
            <person name="Van Der Lee T."/>
        </authorList>
    </citation>
    <scope>NUCLEOTIDE SEQUENCE [LARGE SCALE GENOMIC DNA]</scope>
    <source>
        <strain evidence="3 4">2516</strain>
    </source>
</reference>
<dbReference type="InterPro" id="IPR047092">
    <property type="entry name" value="AFUB_07903/YDR124W-like_hel"/>
</dbReference>
<dbReference type="EMBL" id="LYXU01000003">
    <property type="protein sequence ID" value="OBS20849.1"/>
    <property type="molecule type" value="Genomic_DNA"/>
</dbReference>
<evidence type="ECO:0000259" key="2">
    <source>
        <dbReference type="Pfam" id="PF11001"/>
    </source>
</evidence>
<dbReference type="OMA" id="MAEDKMP"/>
<dbReference type="Proteomes" id="UP000091967">
    <property type="component" value="Unassembled WGS sequence"/>
</dbReference>
<feature type="region of interest" description="Disordered" evidence="1">
    <location>
        <begin position="143"/>
        <end position="167"/>
    </location>
</feature>
<feature type="compositionally biased region" description="Polar residues" evidence="1">
    <location>
        <begin position="546"/>
        <end position="565"/>
    </location>
</feature>
<feature type="compositionally biased region" description="Basic residues" evidence="1">
    <location>
        <begin position="152"/>
        <end position="161"/>
    </location>
</feature>
<sequence length="593" mass="66943">MVREWARESFSRYPHHSYLPERFVGDGIDDSRFPETQDMHRRQPPIQIDEALRQSCGISARRYFLVVVMDDGSPQTFSGPGTSGTRSGYEKQFFDMEKYLKVVERLDAGASPVINDDFGYDSYKQPMDFPRNRLMDRRRMSQFDEWETPSRQGRKRPRARHGITDDDDIPMTVATTIRKCIKIGNSLEVGLFYDQRFKNCQQTACKLMAKAWVKAVEPKKQSTHPYTGSDEKAPDWWPKPWGPTKEDKVRHKEPDHLYKRERVHLLNHILRMIVEPNERQHPDIQKLKLNVQKLEEITIEALSGFFADKENPANAKKRPFLNEIFKVARQEERLKLGEIDGTTEVFVMADDKIPESYVSGNDDHGPIPKEEDEHDVPSNKLTAVHGLMPSSNGHGNTGASLHGTPFLGGDLPVRGNQYTPSTMPEMPQDQHAFVENTGIPVNGQPSVHATGGNMAMDMGVPTAHDASRRASIFSAHSEYGGQNNTAMYTQQWQPGSTAPNSSSMYTFTQQQPSQPAATFVSPGVAMNPAQPYMNASFDGLTRGYDPSQTPMFRTGSVPQPTQVHPAQSYDYMSHDNRGLPGVKVDDVPRHAMH</sequence>
<dbReference type="AlphaFoldDB" id="A0A1B8AJT0"/>
<accession>A0A1B8AJT0</accession>
<dbReference type="PANTHER" id="PTHR36102:SF1">
    <property type="entry name" value="YDR124W-LIKE HELICAL BUNDLE DOMAIN-CONTAINING PROTEIN"/>
    <property type="match status" value="1"/>
</dbReference>
<dbReference type="Pfam" id="PF11001">
    <property type="entry name" value="AFUB_07903_YDR124W_hel"/>
    <property type="match status" value="1"/>
</dbReference>
<evidence type="ECO:0000313" key="3">
    <source>
        <dbReference type="EMBL" id="OBS20849.1"/>
    </source>
</evidence>
<keyword evidence="4" id="KW-1185">Reference proteome</keyword>
<proteinExistence type="predicted"/>
<evidence type="ECO:0000313" key="4">
    <source>
        <dbReference type="Proteomes" id="UP000091967"/>
    </source>
</evidence>
<name>A0A1B8AJT0_FUSPO</name>
<feature type="compositionally biased region" description="Basic and acidic residues" evidence="1">
    <location>
        <begin position="572"/>
        <end position="593"/>
    </location>
</feature>
<dbReference type="PANTHER" id="PTHR36102">
    <property type="entry name" value="CHROMOSOME 10, WHOLE GENOME SHOTGUN SEQUENCE"/>
    <property type="match status" value="1"/>
</dbReference>
<evidence type="ECO:0000256" key="1">
    <source>
        <dbReference type="SAM" id="MobiDB-lite"/>
    </source>
</evidence>